<gene>
    <name evidence="2" type="ORF">M421DRAFT_420326</name>
</gene>
<dbReference type="EMBL" id="ML978967">
    <property type="protein sequence ID" value="KAF1929102.1"/>
    <property type="molecule type" value="Genomic_DNA"/>
</dbReference>
<dbReference type="GeneID" id="54350108"/>
<protein>
    <recommendedName>
        <fullName evidence="1">Non-haem dioxygenase N-terminal domain-containing protein</fullName>
    </recommendedName>
</protein>
<dbReference type="Gene3D" id="2.60.120.330">
    <property type="entry name" value="B-lactam Antibiotic, Isopenicillin N Synthase, Chain"/>
    <property type="match status" value="1"/>
</dbReference>
<evidence type="ECO:0000313" key="2">
    <source>
        <dbReference type="EMBL" id="KAF1929102.1"/>
    </source>
</evidence>
<dbReference type="OrthoDB" id="288590at2759"/>
<dbReference type="Proteomes" id="UP000800082">
    <property type="component" value="Unassembled WGS sequence"/>
</dbReference>
<accession>A0A6A5RMV9</accession>
<keyword evidence="3" id="KW-1185">Reference proteome</keyword>
<evidence type="ECO:0000259" key="1">
    <source>
        <dbReference type="Pfam" id="PF14226"/>
    </source>
</evidence>
<dbReference type="SUPFAM" id="SSF51197">
    <property type="entry name" value="Clavaminate synthase-like"/>
    <property type="match status" value="1"/>
</dbReference>
<reference evidence="2" key="1">
    <citation type="journal article" date="2020" name="Stud. Mycol.">
        <title>101 Dothideomycetes genomes: a test case for predicting lifestyles and emergence of pathogens.</title>
        <authorList>
            <person name="Haridas S."/>
            <person name="Albert R."/>
            <person name="Binder M."/>
            <person name="Bloem J."/>
            <person name="Labutti K."/>
            <person name="Salamov A."/>
            <person name="Andreopoulos B."/>
            <person name="Baker S."/>
            <person name="Barry K."/>
            <person name="Bills G."/>
            <person name="Bluhm B."/>
            <person name="Cannon C."/>
            <person name="Castanera R."/>
            <person name="Culley D."/>
            <person name="Daum C."/>
            <person name="Ezra D."/>
            <person name="Gonzalez J."/>
            <person name="Henrissat B."/>
            <person name="Kuo A."/>
            <person name="Liang C."/>
            <person name="Lipzen A."/>
            <person name="Lutzoni F."/>
            <person name="Magnuson J."/>
            <person name="Mondo S."/>
            <person name="Nolan M."/>
            <person name="Ohm R."/>
            <person name="Pangilinan J."/>
            <person name="Park H.-J."/>
            <person name="Ramirez L."/>
            <person name="Alfaro M."/>
            <person name="Sun H."/>
            <person name="Tritt A."/>
            <person name="Yoshinaga Y."/>
            <person name="Zwiers L.-H."/>
            <person name="Turgeon B."/>
            <person name="Goodwin S."/>
            <person name="Spatafora J."/>
            <person name="Crous P."/>
            <person name="Grigoriev I."/>
        </authorList>
    </citation>
    <scope>NUCLEOTIDE SEQUENCE</scope>
    <source>
        <strain evidence="2">CBS 183.55</strain>
    </source>
</reference>
<dbReference type="InterPro" id="IPR027443">
    <property type="entry name" value="IPNS-like_sf"/>
</dbReference>
<dbReference type="Pfam" id="PF14226">
    <property type="entry name" value="DIOX_N"/>
    <property type="match status" value="1"/>
</dbReference>
<proteinExistence type="predicted"/>
<feature type="domain" description="Non-haem dioxygenase N-terminal" evidence="1">
    <location>
        <begin position="13"/>
        <end position="65"/>
    </location>
</feature>
<evidence type="ECO:0000313" key="3">
    <source>
        <dbReference type="Proteomes" id="UP000800082"/>
    </source>
</evidence>
<name>A0A6A5RMV9_9PLEO</name>
<dbReference type="AlphaFoldDB" id="A0A6A5RMV9"/>
<dbReference type="InterPro" id="IPR026992">
    <property type="entry name" value="DIOX_N"/>
</dbReference>
<dbReference type="RefSeq" id="XP_033449350.1">
    <property type="nucleotide sequence ID" value="XM_033592440.1"/>
</dbReference>
<sequence>MHNSSAVDAIADIQIIDFSTHSSPDSQQDKIATATETDNAFQSKGFLYLQNHDVRKQRVDEWFAWVWYHS</sequence>
<organism evidence="2 3">
    <name type="scientific">Didymella exigua CBS 183.55</name>
    <dbReference type="NCBI Taxonomy" id="1150837"/>
    <lineage>
        <taxon>Eukaryota</taxon>
        <taxon>Fungi</taxon>
        <taxon>Dikarya</taxon>
        <taxon>Ascomycota</taxon>
        <taxon>Pezizomycotina</taxon>
        <taxon>Dothideomycetes</taxon>
        <taxon>Pleosporomycetidae</taxon>
        <taxon>Pleosporales</taxon>
        <taxon>Pleosporineae</taxon>
        <taxon>Didymellaceae</taxon>
        <taxon>Didymella</taxon>
    </lineage>
</organism>